<reference evidence="8 9" key="1">
    <citation type="submission" date="2019-09" db="EMBL/GenBank/DDBJ databases">
        <title>Genome sequence of Adhaeribacter sp. M2.</title>
        <authorList>
            <person name="Srinivasan S."/>
        </authorList>
    </citation>
    <scope>NUCLEOTIDE SEQUENCE [LARGE SCALE GENOMIC DNA]</scope>
    <source>
        <strain evidence="8 9">M2</strain>
    </source>
</reference>
<dbReference type="GO" id="GO:0008483">
    <property type="term" value="F:transaminase activity"/>
    <property type="evidence" value="ECO:0007669"/>
    <property type="project" value="UniProtKB-KW"/>
</dbReference>
<dbReference type="GO" id="GO:0006520">
    <property type="term" value="P:amino acid metabolic process"/>
    <property type="evidence" value="ECO:0007669"/>
    <property type="project" value="InterPro"/>
</dbReference>
<evidence type="ECO:0000256" key="1">
    <source>
        <dbReference type="ARBA" id="ARBA00001933"/>
    </source>
</evidence>
<dbReference type="CDD" id="cd00609">
    <property type="entry name" value="AAT_like"/>
    <property type="match status" value="1"/>
</dbReference>
<dbReference type="InterPro" id="IPR004839">
    <property type="entry name" value="Aminotransferase_I/II_large"/>
</dbReference>
<gene>
    <name evidence="8" type="ORF">F0P94_02835</name>
</gene>
<dbReference type="GO" id="GO:0030170">
    <property type="term" value="F:pyridoxal phosphate binding"/>
    <property type="evidence" value="ECO:0007669"/>
    <property type="project" value="InterPro"/>
</dbReference>
<evidence type="ECO:0000256" key="3">
    <source>
        <dbReference type="ARBA" id="ARBA00022576"/>
    </source>
</evidence>
<dbReference type="Gene3D" id="3.40.640.10">
    <property type="entry name" value="Type I PLP-dependent aspartate aminotransferase-like (Major domain)"/>
    <property type="match status" value="1"/>
</dbReference>
<keyword evidence="5" id="KW-0663">Pyridoxal phosphate</keyword>
<protein>
    <recommendedName>
        <fullName evidence="6">Aminotransferase</fullName>
        <ecNumber evidence="6">2.6.1.-</ecNumber>
    </recommendedName>
</protein>
<dbReference type="Proteomes" id="UP000326570">
    <property type="component" value="Unassembled WGS sequence"/>
</dbReference>
<sequence>MKYLNLASGASHFNSPPAAIEATINALKENETFYGETEGLPALREAVARLYPDEKGVKISAENVLITSGTKQALFNLFSILLQPGDEVLLLKPSWFGFEEMFRLTGTKPVYLETLPEENYTLQPELLESHITGKTRLFIFSNPGNPSGKIYSKTEISGWLQVLQKYPEIKILSDEIYDQIVFDNRETPSLLQFEDPQNKHLVVNGFSKNYGMSGWRIGYMVAPPEIINKAVHYQHATISGVNPFIQAGAVAALETPSDYLPGRIKELTQNREILCNWLSGRKEISYFRPEGAYYVFADLSRLLQQEKLQKPGLTSTAKLCELLQQELKLEFVPGERFGLPGFVRITFAVTPSDLQEALQRLENFLSGTTS</sequence>
<dbReference type="EC" id="2.6.1.-" evidence="6"/>
<dbReference type="RefSeq" id="WP_150902175.1">
    <property type="nucleotide sequence ID" value="NZ_VTWT01000001.1"/>
</dbReference>
<dbReference type="InterPro" id="IPR015424">
    <property type="entry name" value="PyrdxlP-dep_Trfase"/>
</dbReference>
<evidence type="ECO:0000256" key="4">
    <source>
        <dbReference type="ARBA" id="ARBA00022679"/>
    </source>
</evidence>
<proteinExistence type="inferred from homology"/>
<evidence type="ECO:0000256" key="6">
    <source>
        <dbReference type="RuleBase" id="RU000481"/>
    </source>
</evidence>
<dbReference type="AlphaFoldDB" id="A0A5N1J7T4"/>
<evidence type="ECO:0000313" key="8">
    <source>
        <dbReference type="EMBL" id="KAA9346032.1"/>
    </source>
</evidence>
<dbReference type="InterPro" id="IPR004838">
    <property type="entry name" value="NHTrfase_class1_PyrdxlP-BS"/>
</dbReference>
<dbReference type="Gene3D" id="3.90.1150.10">
    <property type="entry name" value="Aspartate Aminotransferase, domain 1"/>
    <property type="match status" value="1"/>
</dbReference>
<dbReference type="InterPro" id="IPR015422">
    <property type="entry name" value="PyrdxlP-dep_Trfase_small"/>
</dbReference>
<feature type="domain" description="Aminotransferase class I/classII large" evidence="7">
    <location>
        <begin position="2"/>
        <end position="361"/>
    </location>
</feature>
<dbReference type="InterPro" id="IPR050596">
    <property type="entry name" value="AspAT/PAT-like"/>
</dbReference>
<comment type="cofactor">
    <cofactor evidence="1 6">
        <name>pyridoxal 5'-phosphate</name>
        <dbReference type="ChEBI" id="CHEBI:597326"/>
    </cofactor>
</comment>
<keyword evidence="4 6" id="KW-0808">Transferase</keyword>
<dbReference type="PROSITE" id="PS00105">
    <property type="entry name" value="AA_TRANSFER_CLASS_1"/>
    <property type="match status" value="1"/>
</dbReference>
<dbReference type="Pfam" id="PF00155">
    <property type="entry name" value="Aminotran_1_2"/>
    <property type="match status" value="1"/>
</dbReference>
<evidence type="ECO:0000259" key="7">
    <source>
        <dbReference type="Pfam" id="PF00155"/>
    </source>
</evidence>
<keyword evidence="9" id="KW-1185">Reference proteome</keyword>
<keyword evidence="3 6" id="KW-0032">Aminotransferase</keyword>
<comment type="similarity">
    <text evidence="2 6">Belongs to the class-I pyridoxal-phosphate-dependent aminotransferase family.</text>
</comment>
<dbReference type="EMBL" id="VTWT01000001">
    <property type="protein sequence ID" value="KAA9346032.1"/>
    <property type="molecule type" value="Genomic_DNA"/>
</dbReference>
<accession>A0A5N1J7T4</accession>
<dbReference type="InterPro" id="IPR015421">
    <property type="entry name" value="PyrdxlP-dep_Trfase_major"/>
</dbReference>
<organism evidence="8 9">
    <name type="scientific">Adhaeribacter soli</name>
    <dbReference type="NCBI Taxonomy" id="2607655"/>
    <lineage>
        <taxon>Bacteria</taxon>
        <taxon>Pseudomonadati</taxon>
        <taxon>Bacteroidota</taxon>
        <taxon>Cytophagia</taxon>
        <taxon>Cytophagales</taxon>
        <taxon>Hymenobacteraceae</taxon>
        <taxon>Adhaeribacter</taxon>
    </lineage>
</organism>
<comment type="caution">
    <text evidence="8">The sequence shown here is derived from an EMBL/GenBank/DDBJ whole genome shotgun (WGS) entry which is preliminary data.</text>
</comment>
<dbReference type="PANTHER" id="PTHR46383">
    <property type="entry name" value="ASPARTATE AMINOTRANSFERASE"/>
    <property type="match status" value="1"/>
</dbReference>
<evidence type="ECO:0000313" key="9">
    <source>
        <dbReference type="Proteomes" id="UP000326570"/>
    </source>
</evidence>
<evidence type="ECO:0000256" key="2">
    <source>
        <dbReference type="ARBA" id="ARBA00007441"/>
    </source>
</evidence>
<dbReference type="SUPFAM" id="SSF53383">
    <property type="entry name" value="PLP-dependent transferases"/>
    <property type="match status" value="1"/>
</dbReference>
<evidence type="ECO:0000256" key="5">
    <source>
        <dbReference type="ARBA" id="ARBA00022898"/>
    </source>
</evidence>
<name>A0A5N1J7T4_9BACT</name>
<dbReference type="PANTHER" id="PTHR46383:SF1">
    <property type="entry name" value="ASPARTATE AMINOTRANSFERASE"/>
    <property type="match status" value="1"/>
</dbReference>